<name>A0ABY1QKX5_9BACT</name>
<evidence type="ECO:0000256" key="17">
    <source>
        <dbReference type="SAM" id="MobiDB-lite"/>
    </source>
</evidence>
<feature type="domain" description="HPt" evidence="22">
    <location>
        <begin position="750"/>
        <end position="843"/>
    </location>
</feature>
<dbReference type="Gene3D" id="1.20.120.160">
    <property type="entry name" value="HPT domain"/>
    <property type="match status" value="1"/>
</dbReference>
<comment type="caution">
    <text evidence="23">The sequence shown here is derived from an EMBL/GenBank/DDBJ whole genome shotgun (WGS) entry which is preliminary data.</text>
</comment>
<evidence type="ECO:0000256" key="9">
    <source>
        <dbReference type="ARBA" id="ARBA00022777"/>
    </source>
</evidence>
<dbReference type="PRINTS" id="PR00344">
    <property type="entry name" value="BCTRLSENSOR"/>
</dbReference>
<dbReference type="CDD" id="cd16922">
    <property type="entry name" value="HATPase_EvgS-ArcB-TorS-like"/>
    <property type="match status" value="1"/>
</dbReference>
<dbReference type="InterPro" id="IPR004358">
    <property type="entry name" value="Sig_transdc_His_kin-like_C"/>
</dbReference>
<dbReference type="Pfam" id="PF01627">
    <property type="entry name" value="Hpt"/>
    <property type="match status" value="1"/>
</dbReference>
<evidence type="ECO:0000259" key="21">
    <source>
        <dbReference type="PROSITE" id="PS50885"/>
    </source>
</evidence>
<dbReference type="PROSITE" id="PS50885">
    <property type="entry name" value="HAMP"/>
    <property type="match status" value="1"/>
</dbReference>
<evidence type="ECO:0000313" key="24">
    <source>
        <dbReference type="Proteomes" id="UP001158067"/>
    </source>
</evidence>
<feature type="region of interest" description="Disordered" evidence="17">
    <location>
        <begin position="1"/>
        <end position="25"/>
    </location>
</feature>
<evidence type="ECO:0000256" key="10">
    <source>
        <dbReference type="ARBA" id="ARBA00022840"/>
    </source>
</evidence>
<dbReference type="CDD" id="cd00082">
    <property type="entry name" value="HisKA"/>
    <property type="match status" value="1"/>
</dbReference>
<keyword evidence="4" id="KW-1003">Cell membrane</keyword>
<dbReference type="Pfam" id="PF00512">
    <property type="entry name" value="HisKA"/>
    <property type="match status" value="1"/>
</dbReference>
<dbReference type="InterPro" id="IPR036890">
    <property type="entry name" value="HATPase_C_sf"/>
</dbReference>
<dbReference type="GO" id="GO:0016301">
    <property type="term" value="F:kinase activity"/>
    <property type="evidence" value="ECO:0007669"/>
    <property type="project" value="UniProtKB-KW"/>
</dbReference>
<dbReference type="Gene3D" id="3.30.565.10">
    <property type="entry name" value="Histidine kinase-like ATPase, C-terminal domain"/>
    <property type="match status" value="1"/>
</dbReference>
<dbReference type="SMART" id="SM00304">
    <property type="entry name" value="HAMP"/>
    <property type="match status" value="1"/>
</dbReference>
<evidence type="ECO:0000259" key="22">
    <source>
        <dbReference type="PROSITE" id="PS50894"/>
    </source>
</evidence>
<evidence type="ECO:0000259" key="20">
    <source>
        <dbReference type="PROSITE" id="PS50110"/>
    </source>
</evidence>
<keyword evidence="7 18" id="KW-0812">Transmembrane</keyword>
<evidence type="ECO:0000256" key="7">
    <source>
        <dbReference type="ARBA" id="ARBA00022692"/>
    </source>
</evidence>
<dbReference type="SUPFAM" id="SSF47226">
    <property type="entry name" value="Histidine-containing phosphotransfer domain, HPT domain"/>
    <property type="match status" value="1"/>
</dbReference>
<dbReference type="PROSITE" id="PS50110">
    <property type="entry name" value="RESPONSE_REGULATORY"/>
    <property type="match status" value="1"/>
</dbReference>
<protein>
    <recommendedName>
        <fullName evidence="3">histidine kinase</fullName>
        <ecNumber evidence="3">2.7.13.3</ecNumber>
    </recommendedName>
</protein>
<feature type="modified residue" description="Phosphohistidine" evidence="14">
    <location>
        <position position="789"/>
    </location>
</feature>
<evidence type="ECO:0000256" key="18">
    <source>
        <dbReference type="SAM" id="Phobius"/>
    </source>
</evidence>
<dbReference type="SUPFAM" id="SSF52172">
    <property type="entry name" value="CheY-like"/>
    <property type="match status" value="1"/>
</dbReference>
<dbReference type="SMART" id="SM00448">
    <property type="entry name" value="REC"/>
    <property type="match status" value="1"/>
</dbReference>
<feature type="coiled-coil region" evidence="16">
    <location>
        <begin position="265"/>
        <end position="331"/>
    </location>
</feature>
<dbReference type="Pfam" id="PF00072">
    <property type="entry name" value="Response_reg"/>
    <property type="match status" value="1"/>
</dbReference>
<keyword evidence="6" id="KW-0808">Transferase</keyword>
<evidence type="ECO:0000256" key="15">
    <source>
        <dbReference type="PROSITE-ProRule" id="PRU00169"/>
    </source>
</evidence>
<keyword evidence="12" id="KW-0902">Two-component regulatory system</keyword>
<dbReference type="Pfam" id="PF00672">
    <property type="entry name" value="HAMP"/>
    <property type="match status" value="1"/>
</dbReference>
<evidence type="ECO:0000256" key="16">
    <source>
        <dbReference type="SAM" id="Coils"/>
    </source>
</evidence>
<evidence type="ECO:0000256" key="3">
    <source>
        <dbReference type="ARBA" id="ARBA00012438"/>
    </source>
</evidence>
<evidence type="ECO:0000313" key="23">
    <source>
        <dbReference type="EMBL" id="SMP74125.1"/>
    </source>
</evidence>
<dbReference type="InterPro" id="IPR036641">
    <property type="entry name" value="HPT_dom_sf"/>
</dbReference>
<evidence type="ECO:0000256" key="1">
    <source>
        <dbReference type="ARBA" id="ARBA00000085"/>
    </source>
</evidence>
<dbReference type="PANTHER" id="PTHR45339:SF1">
    <property type="entry name" value="HYBRID SIGNAL TRANSDUCTION HISTIDINE KINASE J"/>
    <property type="match status" value="1"/>
</dbReference>
<evidence type="ECO:0000256" key="2">
    <source>
        <dbReference type="ARBA" id="ARBA00004651"/>
    </source>
</evidence>
<organism evidence="23 24">
    <name type="scientific">Neorhodopirellula lusitana</name>
    <dbReference type="NCBI Taxonomy" id="445327"/>
    <lineage>
        <taxon>Bacteria</taxon>
        <taxon>Pseudomonadati</taxon>
        <taxon>Planctomycetota</taxon>
        <taxon>Planctomycetia</taxon>
        <taxon>Pirellulales</taxon>
        <taxon>Pirellulaceae</taxon>
        <taxon>Neorhodopirellula</taxon>
    </lineage>
</organism>
<accession>A0ABY1QKX5</accession>
<evidence type="ECO:0000256" key="8">
    <source>
        <dbReference type="ARBA" id="ARBA00022741"/>
    </source>
</evidence>
<comment type="subcellular location">
    <subcellularLocation>
        <location evidence="2">Cell membrane</location>
        <topology evidence="2">Multi-pass membrane protein</topology>
    </subcellularLocation>
</comment>
<dbReference type="SMART" id="SM00387">
    <property type="entry name" value="HATPase_c"/>
    <property type="match status" value="1"/>
</dbReference>
<feature type="modified residue" description="4-aspartylphosphate" evidence="15">
    <location>
        <position position="634"/>
    </location>
</feature>
<dbReference type="CDD" id="cd00088">
    <property type="entry name" value="HPT"/>
    <property type="match status" value="1"/>
</dbReference>
<dbReference type="SUPFAM" id="SSF47384">
    <property type="entry name" value="Homodimeric domain of signal transducing histidine kinase"/>
    <property type="match status" value="1"/>
</dbReference>
<keyword evidence="9 23" id="KW-0418">Kinase</keyword>
<dbReference type="InterPro" id="IPR008207">
    <property type="entry name" value="Sig_transdc_His_kin_Hpt_dom"/>
</dbReference>
<keyword evidence="5 15" id="KW-0597">Phosphoprotein</keyword>
<feature type="compositionally biased region" description="Low complexity" evidence="17">
    <location>
        <begin position="1"/>
        <end position="21"/>
    </location>
</feature>
<feature type="transmembrane region" description="Helical" evidence="18">
    <location>
        <begin position="56"/>
        <end position="77"/>
    </location>
</feature>
<feature type="domain" description="Histidine kinase" evidence="19">
    <location>
        <begin position="331"/>
        <end position="552"/>
    </location>
</feature>
<feature type="domain" description="Response regulatory" evidence="20">
    <location>
        <begin position="585"/>
        <end position="699"/>
    </location>
</feature>
<sequence length="843" mass="91272">MTDSTSNASTSSSAPRAFSSSEMPSEPMVIATDTIDTESQTSKRRKLSDASIRTKLLFLATASVAVALLMAFSGMAINDIQFIRSSKVEQLDSQAKMLAFNCAGVLTFQDETGAKELLRSMAMYPAVEYACVYDEKGKVFAEYQAEGVAAKQYRQVDVNQYVLDDSGVAVRQSIMDAGERIGSVYLFANMSDLHAHVKRYLSLCAVLMIGSLASAGMFAYLMQRSISTPIKELADATNTVKQKRDFTIRVQPASLDELGQLGGAFNAMLDEIQASKAALQAANDELENRVELRTAELTDEINQRQSIQEALETARDEAEAANRAKSEFLANMSHEIRTPLNGILGFTELLTSNSDGNDEATRQEYLQTISSSGSHLLELINDILDLSKIEAGQLDVELSPCSPHDVINQVVSVLRAKAQKKGLKLQCAWSSRVPESIVTDGGRLRQLLMNLVGNAIKFTKEGCVTIDAELDHFSEMLTVRVVDTGIGIPLEKQADIFSPFVQADNSVTRRYGGTGLGLAISERLSSALGGDLRVESVAGQGSVFTLKVKTGSLKSVALLDAPPADALIGTVEEYSADEIDLPAARILLVEDGEINRKLVRIMLEEAGATVVTAENGWAAVNATSKASYDLILMDMQMPVMDGYTAAKKMREEGLTTPIVALTAHAMKGDEEKCLDAGCTAYLTKPIQQVVLLREVLKHLTMGAETQESADAGQSLSASNPVESLVDRAAEESDAEVLTTDVGLKSTLPLENPVYREIVEEFVDFLQQHVADMQSAYADQQYDTLAQLAHALKGAGGTAGFDVLTEPAAKLQQSTKELTPEEVEVNLAELSDLTRRIRQTPQRA</sequence>
<dbReference type="Gene3D" id="6.10.340.10">
    <property type="match status" value="1"/>
</dbReference>
<dbReference type="SMART" id="SM00073">
    <property type="entry name" value="HPT"/>
    <property type="match status" value="1"/>
</dbReference>
<comment type="catalytic activity">
    <reaction evidence="1">
        <text>ATP + protein L-histidine = ADP + protein N-phospho-L-histidine.</text>
        <dbReference type="EC" id="2.7.13.3"/>
    </reaction>
</comment>
<dbReference type="SUPFAM" id="SSF55874">
    <property type="entry name" value="ATPase domain of HSP90 chaperone/DNA topoisomerase II/histidine kinase"/>
    <property type="match status" value="1"/>
</dbReference>
<dbReference type="InterPro" id="IPR003661">
    <property type="entry name" value="HisK_dim/P_dom"/>
</dbReference>
<evidence type="ECO:0000256" key="11">
    <source>
        <dbReference type="ARBA" id="ARBA00022989"/>
    </source>
</evidence>
<keyword evidence="24" id="KW-1185">Reference proteome</keyword>
<dbReference type="Gene3D" id="3.40.50.2300">
    <property type="match status" value="1"/>
</dbReference>
<dbReference type="InterPro" id="IPR005467">
    <property type="entry name" value="His_kinase_dom"/>
</dbReference>
<keyword evidence="10" id="KW-0067">ATP-binding</keyword>
<dbReference type="Pfam" id="PF17152">
    <property type="entry name" value="CHASE8"/>
    <property type="match status" value="1"/>
</dbReference>
<keyword evidence="11 18" id="KW-1133">Transmembrane helix</keyword>
<dbReference type="PROSITE" id="PS50894">
    <property type="entry name" value="HPT"/>
    <property type="match status" value="1"/>
</dbReference>
<dbReference type="Proteomes" id="UP001158067">
    <property type="component" value="Unassembled WGS sequence"/>
</dbReference>
<evidence type="ECO:0000259" key="19">
    <source>
        <dbReference type="PROSITE" id="PS50109"/>
    </source>
</evidence>
<reference evidence="23 24" key="1">
    <citation type="submission" date="2017-05" db="EMBL/GenBank/DDBJ databases">
        <authorList>
            <person name="Varghese N."/>
            <person name="Submissions S."/>
        </authorList>
    </citation>
    <scope>NUCLEOTIDE SEQUENCE [LARGE SCALE GENOMIC DNA]</scope>
    <source>
        <strain evidence="23 24">DSM 25457</strain>
    </source>
</reference>
<feature type="domain" description="HAMP" evidence="21">
    <location>
        <begin position="224"/>
        <end position="277"/>
    </location>
</feature>
<dbReference type="PROSITE" id="PS50109">
    <property type="entry name" value="HIS_KIN"/>
    <property type="match status" value="1"/>
</dbReference>
<dbReference type="InterPro" id="IPR003594">
    <property type="entry name" value="HATPase_dom"/>
</dbReference>
<keyword evidence="13 18" id="KW-0472">Membrane</keyword>
<dbReference type="Pfam" id="PF02518">
    <property type="entry name" value="HATPase_c"/>
    <property type="match status" value="1"/>
</dbReference>
<dbReference type="PANTHER" id="PTHR45339">
    <property type="entry name" value="HYBRID SIGNAL TRANSDUCTION HISTIDINE KINASE J"/>
    <property type="match status" value="1"/>
</dbReference>
<dbReference type="SUPFAM" id="SSF158472">
    <property type="entry name" value="HAMP domain-like"/>
    <property type="match status" value="1"/>
</dbReference>
<gene>
    <name evidence="23" type="ORF">SAMN06265222_11762</name>
</gene>
<dbReference type="Gene3D" id="1.10.287.130">
    <property type="match status" value="1"/>
</dbReference>
<dbReference type="EC" id="2.7.13.3" evidence="3"/>
<keyword evidence="16" id="KW-0175">Coiled coil</keyword>
<keyword evidence="8" id="KW-0547">Nucleotide-binding</keyword>
<dbReference type="SMART" id="SM00388">
    <property type="entry name" value="HisKA"/>
    <property type="match status" value="1"/>
</dbReference>
<evidence type="ECO:0000256" key="14">
    <source>
        <dbReference type="PROSITE-ProRule" id="PRU00110"/>
    </source>
</evidence>
<dbReference type="InterPro" id="IPR033417">
    <property type="entry name" value="CHASE8"/>
</dbReference>
<feature type="transmembrane region" description="Helical" evidence="18">
    <location>
        <begin position="200"/>
        <end position="222"/>
    </location>
</feature>
<dbReference type="EMBL" id="FXUG01000017">
    <property type="protein sequence ID" value="SMP74125.1"/>
    <property type="molecule type" value="Genomic_DNA"/>
</dbReference>
<evidence type="ECO:0000256" key="13">
    <source>
        <dbReference type="ARBA" id="ARBA00023136"/>
    </source>
</evidence>
<dbReference type="InterPro" id="IPR036097">
    <property type="entry name" value="HisK_dim/P_sf"/>
</dbReference>
<evidence type="ECO:0000256" key="12">
    <source>
        <dbReference type="ARBA" id="ARBA00023012"/>
    </source>
</evidence>
<dbReference type="CDD" id="cd17546">
    <property type="entry name" value="REC_hyHK_CKI1_RcsC-like"/>
    <property type="match status" value="1"/>
</dbReference>
<dbReference type="InterPro" id="IPR003660">
    <property type="entry name" value="HAMP_dom"/>
</dbReference>
<dbReference type="InterPro" id="IPR001789">
    <property type="entry name" value="Sig_transdc_resp-reg_receiver"/>
</dbReference>
<evidence type="ECO:0000256" key="6">
    <source>
        <dbReference type="ARBA" id="ARBA00022679"/>
    </source>
</evidence>
<dbReference type="CDD" id="cd06225">
    <property type="entry name" value="HAMP"/>
    <property type="match status" value="1"/>
</dbReference>
<proteinExistence type="predicted"/>
<evidence type="ECO:0000256" key="4">
    <source>
        <dbReference type="ARBA" id="ARBA00022475"/>
    </source>
</evidence>
<evidence type="ECO:0000256" key="5">
    <source>
        <dbReference type="ARBA" id="ARBA00022553"/>
    </source>
</evidence>
<dbReference type="InterPro" id="IPR011006">
    <property type="entry name" value="CheY-like_superfamily"/>
</dbReference>